<dbReference type="AlphaFoldDB" id="A0A383A6P5"/>
<accession>A0A383A6P5</accession>
<protein>
    <submittedName>
        <fullName evidence="1">Uncharacterized protein</fullName>
    </submittedName>
</protein>
<organism evidence="1">
    <name type="scientific">marine metagenome</name>
    <dbReference type="NCBI Taxonomy" id="408172"/>
    <lineage>
        <taxon>unclassified sequences</taxon>
        <taxon>metagenomes</taxon>
        <taxon>ecological metagenomes</taxon>
    </lineage>
</organism>
<sequence length="104" mass="11964">MCLAESIQAISRLRLIHNEHRKRAFILSNVPLEIPVDQLIKFDDLMPDRMEYEFLKAGNIPLTPLGLLKLRPDLAANNEGAKKLIQRSSLNQPERLKALPRLQR</sequence>
<reference evidence="1" key="1">
    <citation type="submission" date="2018-05" db="EMBL/GenBank/DDBJ databases">
        <authorList>
            <person name="Lanie J.A."/>
            <person name="Ng W.-L."/>
            <person name="Kazmierczak K.M."/>
            <person name="Andrzejewski T.M."/>
            <person name="Davidsen T.M."/>
            <person name="Wayne K.J."/>
            <person name="Tettelin H."/>
            <person name="Glass J.I."/>
            <person name="Rusch D."/>
            <person name="Podicherti R."/>
            <person name="Tsui H.-C.T."/>
            <person name="Winkler M.E."/>
        </authorList>
    </citation>
    <scope>NUCLEOTIDE SEQUENCE</scope>
</reference>
<name>A0A383A6P5_9ZZZZ</name>
<gene>
    <name evidence="1" type="ORF">METZ01_LOCUS456134</name>
</gene>
<proteinExistence type="predicted"/>
<evidence type="ECO:0000313" key="1">
    <source>
        <dbReference type="EMBL" id="SVE03280.1"/>
    </source>
</evidence>
<dbReference type="EMBL" id="UINC01189542">
    <property type="protein sequence ID" value="SVE03280.1"/>
    <property type="molecule type" value="Genomic_DNA"/>
</dbReference>